<evidence type="ECO:0000256" key="2">
    <source>
        <dbReference type="ARBA" id="ARBA00022679"/>
    </source>
</evidence>
<dbReference type="InterPro" id="IPR003356">
    <property type="entry name" value="DNA_methylase_A-5"/>
</dbReference>
<dbReference type="Pfam" id="PF02384">
    <property type="entry name" value="N6_Mtase"/>
    <property type="match status" value="1"/>
</dbReference>
<dbReference type="PANTHER" id="PTHR33841:SF5">
    <property type="entry name" value="DNA METHYLASE (MODIFICATION METHYLASE) (METHYLTRANSFERASE)-RELATED"/>
    <property type="match status" value="1"/>
</dbReference>
<gene>
    <name evidence="8" type="ORF">ID810_02590</name>
</gene>
<dbReference type="Proteomes" id="UP000594637">
    <property type="component" value="Chromosome"/>
</dbReference>
<dbReference type="Pfam" id="PF22837">
    <property type="entry name" value="M_Eco57I_C"/>
    <property type="match status" value="1"/>
</dbReference>
<keyword evidence="2" id="KW-0808">Transferase</keyword>
<dbReference type="PROSITE" id="PS00092">
    <property type="entry name" value="N6_MTASE"/>
    <property type="match status" value="1"/>
</dbReference>
<dbReference type="EMBL" id="CP063989">
    <property type="protein sequence ID" value="QPL05869.1"/>
    <property type="molecule type" value="Genomic_DNA"/>
</dbReference>
<dbReference type="GO" id="GO:0003677">
    <property type="term" value="F:DNA binding"/>
    <property type="evidence" value="ECO:0007669"/>
    <property type="project" value="InterPro"/>
</dbReference>
<keyword evidence="5" id="KW-0812">Transmembrane</keyword>
<keyword evidence="9" id="KW-1185">Reference proteome</keyword>
<accession>A0A7T0LLB0</accession>
<keyword evidence="5" id="KW-0472">Membrane</keyword>
<feature type="domain" description="DNA methylase adenine-specific" evidence="6">
    <location>
        <begin position="9"/>
        <end position="214"/>
    </location>
</feature>
<evidence type="ECO:0000256" key="3">
    <source>
        <dbReference type="ARBA" id="ARBA00022691"/>
    </source>
</evidence>
<dbReference type="AlphaFoldDB" id="A0A7T0LLB0"/>
<evidence type="ECO:0000259" key="7">
    <source>
        <dbReference type="Pfam" id="PF22837"/>
    </source>
</evidence>
<proteinExistence type="predicted"/>
<dbReference type="PRINTS" id="PR00507">
    <property type="entry name" value="N12N6MTFRASE"/>
</dbReference>
<reference evidence="8 9" key="1">
    <citation type="submission" date="2020-11" db="EMBL/GenBank/DDBJ databases">
        <title>Actinomyces sp. ZJ750.</title>
        <authorList>
            <person name="Zhou J."/>
        </authorList>
    </citation>
    <scope>NUCLEOTIDE SEQUENCE [LARGE SCALE GENOMIC DNA]</scope>
    <source>
        <strain evidence="8 9">ZJ750</strain>
    </source>
</reference>
<dbReference type="GO" id="GO:0009307">
    <property type="term" value="P:DNA restriction-modification system"/>
    <property type="evidence" value="ECO:0007669"/>
    <property type="project" value="UniProtKB-KW"/>
</dbReference>
<evidence type="ECO:0000256" key="4">
    <source>
        <dbReference type="ARBA" id="ARBA00022747"/>
    </source>
</evidence>
<dbReference type="InterPro" id="IPR029063">
    <property type="entry name" value="SAM-dependent_MTases_sf"/>
</dbReference>
<protein>
    <submittedName>
        <fullName evidence="8">N-6 DNA methylase</fullName>
    </submittedName>
</protein>
<dbReference type="GO" id="GO:0008170">
    <property type="term" value="F:N-methyltransferase activity"/>
    <property type="evidence" value="ECO:0007669"/>
    <property type="project" value="InterPro"/>
</dbReference>
<dbReference type="KEGG" id="arep:ID810_02590"/>
<dbReference type="GO" id="GO:0009007">
    <property type="term" value="F:site-specific DNA-methyltransferase (adenine-specific) activity"/>
    <property type="evidence" value="ECO:0007669"/>
    <property type="project" value="UniProtKB-EC"/>
</dbReference>
<evidence type="ECO:0000313" key="9">
    <source>
        <dbReference type="Proteomes" id="UP000594637"/>
    </source>
</evidence>
<evidence type="ECO:0000256" key="5">
    <source>
        <dbReference type="SAM" id="Phobius"/>
    </source>
</evidence>
<evidence type="ECO:0000256" key="1">
    <source>
        <dbReference type="ARBA" id="ARBA00022603"/>
    </source>
</evidence>
<dbReference type="InterPro" id="IPR054520">
    <property type="entry name" value="M_Eco57I_C"/>
</dbReference>
<dbReference type="Gene3D" id="3.40.50.150">
    <property type="entry name" value="Vaccinia Virus protein VP39"/>
    <property type="match status" value="1"/>
</dbReference>
<keyword evidence="3" id="KW-0949">S-adenosyl-L-methionine</keyword>
<dbReference type="InterPro" id="IPR002052">
    <property type="entry name" value="DNA_methylase_N6_adenine_CS"/>
</dbReference>
<organism evidence="8 9">
    <name type="scientific">Actinomyces respiraculi</name>
    <dbReference type="NCBI Taxonomy" id="2744574"/>
    <lineage>
        <taxon>Bacteria</taxon>
        <taxon>Bacillati</taxon>
        <taxon>Actinomycetota</taxon>
        <taxon>Actinomycetes</taxon>
        <taxon>Actinomycetales</taxon>
        <taxon>Actinomycetaceae</taxon>
        <taxon>Actinomyces</taxon>
    </lineage>
</organism>
<keyword evidence="1 8" id="KW-0489">Methyltransferase</keyword>
<dbReference type="SUPFAM" id="SSF53335">
    <property type="entry name" value="S-adenosyl-L-methionine-dependent methyltransferases"/>
    <property type="match status" value="1"/>
</dbReference>
<dbReference type="InterPro" id="IPR050953">
    <property type="entry name" value="N4_N6_ade-DNA_methylase"/>
</dbReference>
<name>A0A7T0LLB0_9ACTO</name>
<evidence type="ECO:0000259" key="6">
    <source>
        <dbReference type="Pfam" id="PF02384"/>
    </source>
</evidence>
<evidence type="ECO:0000313" key="8">
    <source>
        <dbReference type="EMBL" id="QPL05869.1"/>
    </source>
</evidence>
<feature type="domain" description="Type II methyltransferase M.Eco57I C-terminal" evidence="7">
    <location>
        <begin position="256"/>
        <end position="483"/>
    </location>
</feature>
<keyword evidence="4" id="KW-0680">Restriction system</keyword>
<keyword evidence="5" id="KW-1133">Transmembrane helix</keyword>
<dbReference type="REBASE" id="458671">
    <property type="entry name" value="M.AspZJ750ORF2590P"/>
</dbReference>
<dbReference type="RefSeq" id="WP_166855321.1">
    <property type="nucleotide sequence ID" value="NZ_CP063989.1"/>
</dbReference>
<dbReference type="GO" id="GO:0032259">
    <property type="term" value="P:methylation"/>
    <property type="evidence" value="ECO:0007669"/>
    <property type="project" value="UniProtKB-KW"/>
</dbReference>
<feature type="transmembrane region" description="Helical" evidence="5">
    <location>
        <begin position="133"/>
        <end position="152"/>
    </location>
</feature>
<sequence length="547" mass="59581">MQYVDSRQVRKGRGAFFTPEPIATFIAQWALRSPTDAILEPSCGEAVFLQAAARRIESLGGRPTPHQLHGVDLHEQSVLRARDALAARGVQATVSVSDFFDHTVGAPVDAVIGNPPYIRYQDFHGRSRSKARAAALAQGVALTALASSWAAFTVHAASFLTRGGRMGLVLPAELLSANYAAAVREYLLRRFTSVRLVLFAERVFPDVQEEVVLLLAQGYDAEPGGTDHFEVVQLHNMEDLSHQTPSRRWTPTFPGEKWTTALASSPAYTQLTTQASAVFTTLSQWGRVSLGTVTGANTFFALTSARVTELGLAPADLVRLSPPGSTHLRRLTLTSEDMSHLDATGKPTFLFYPEDEPSAAGYALIRAGEAAGVSDAYKCRVRSPWWRVPLAPRADLFITYMNDDCVSVCANEANVFHLNSVHGLILDEGLRDLPLSLLALASHNSVTALGAEVVGRAYGGGLLKLEPAEARRLPVPAPGLIRARLDPLQALWSHAREMLVEEGATALRHAVDDALDLPRVVGAFALEEMRDMRETLTQRRHCRKKTV</sequence>
<dbReference type="PANTHER" id="PTHR33841">
    <property type="entry name" value="DNA METHYLTRANSFERASE YEEA-RELATED"/>
    <property type="match status" value="1"/>
</dbReference>